<name>A0A5J9SX77_9POAL</name>
<keyword evidence="2" id="KW-1185">Reference proteome</keyword>
<accession>A0A5J9SX77</accession>
<comment type="caution">
    <text evidence="1">The sequence shown here is derived from an EMBL/GenBank/DDBJ whole genome shotgun (WGS) entry which is preliminary data.</text>
</comment>
<gene>
    <name evidence="1" type="ORF">EJB05_50897</name>
</gene>
<organism evidence="1 2">
    <name type="scientific">Eragrostis curvula</name>
    <name type="common">weeping love grass</name>
    <dbReference type="NCBI Taxonomy" id="38414"/>
    <lineage>
        <taxon>Eukaryota</taxon>
        <taxon>Viridiplantae</taxon>
        <taxon>Streptophyta</taxon>
        <taxon>Embryophyta</taxon>
        <taxon>Tracheophyta</taxon>
        <taxon>Spermatophyta</taxon>
        <taxon>Magnoliopsida</taxon>
        <taxon>Liliopsida</taxon>
        <taxon>Poales</taxon>
        <taxon>Poaceae</taxon>
        <taxon>PACMAD clade</taxon>
        <taxon>Chloridoideae</taxon>
        <taxon>Eragrostideae</taxon>
        <taxon>Eragrostidinae</taxon>
        <taxon>Eragrostis</taxon>
    </lineage>
</organism>
<evidence type="ECO:0000313" key="1">
    <source>
        <dbReference type="EMBL" id="TVU03580.1"/>
    </source>
</evidence>
<dbReference type="Proteomes" id="UP000324897">
    <property type="component" value="Unassembled WGS sequence"/>
</dbReference>
<dbReference type="Gramene" id="TVU03580">
    <property type="protein sequence ID" value="TVU03580"/>
    <property type="gene ID" value="EJB05_50897"/>
</dbReference>
<sequence>MASRGSRSYGAVRMNGVDRGMLHRCAYVDDSVEQVGSSRGRPDLRNVHSTARISEDLHAMAWSDKAFYFV</sequence>
<reference evidence="1 2" key="1">
    <citation type="journal article" date="2019" name="Sci. Rep.">
        <title>A high-quality genome of Eragrostis curvula grass provides insights into Poaceae evolution and supports new strategies to enhance forage quality.</title>
        <authorList>
            <person name="Carballo J."/>
            <person name="Santos B.A.C.M."/>
            <person name="Zappacosta D."/>
            <person name="Garbus I."/>
            <person name="Selva J.P."/>
            <person name="Gallo C.A."/>
            <person name="Diaz A."/>
            <person name="Albertini E."/>
            <person name="Caccamo M."/>
            <person name="Echenique V."/>
        </authorList>
    </citation>
    <scope>NUCLEOTIDE SEQUENCE [LARGE SCALE GENOMIC DNA]</scope>
    <source>
        <strain evidence="2">cv. Victoria</strain>
        <tissue evidence="1">Leaf</tissue>
    </source>
</reference>
<proteinExistence type="predicted"/>
<dbReference type="AlphaFoldDB" id="A0A5J9SX77"/>
<evidence type="ECO:0000313" key="2">
    <source>
        <dbReference type="Proteomes" id="UP000324897"/>
    </source>
</evidence>
<dbReference type="EMBL" id="RWGY01000165">
    <property type="protein sequence ID" value="TVU03580.1"/>
    <property type="molecule type" value="Genomic_DNA"/>
</dbReference>
<feature type="non-terminal residue" evidence="1">
    <location>
        <position position="1"/>
    </location>
</feature>
<protein>
    <submittedName>
        <fullName evidence="1">Uncharacterized protein</fullName>
    </submittedName>
</protein>